<dbReference type="EMBL" id="JAGGLR010000050">
    <property type="protein sequence ID" value="MBP2068747.1"/>
    <property type="molecule type" value="Genomic_DNA"/>
</dbReference>
<reference evidence="1 2" key="1">
    <citation type="submission" date="2021-03" db="EMBL/GenBank/DDBJ databases">
        <title>Genomic Encyclopedia of Type Strains, Phase IV (KMG-IV): sequencing the most valuable type-strain genomes for metagenomic binning, comparative biology and taxonomic classification.</title>
        <authorList>
            <person name="Goeker M."/>
        </authorList>
    </citation>
    <scope>NUCLEOTIDE SEQUENCE [LARGE SCALE GENOMIC DNA]</scope>
    <source>
        <strain evidence="1 2">DSM 41954</strain>
    </source>
</reference>
<dbReference type="Proteomes" id="UP000756710">
    <property type="component" value="Unassembled WGS sequence"/>
</dbReference>
<protein>
    <recommendedName>
        <fullName evidence="3">Integrase</fullName>
    </recommendedName>
</protein>
<accession>A0ABS4NBJ1</accession>
<gene>
    <name evidence="1" type="ORF">J2Z30_009829</name>
</gene>
<name>A0ABS4NBJ1_9ACTN</name>
<sequence length="72" mass="8076">MDERMGHIDGSISARYAHVTPGMRKRLILGLTEQWETALDARLAMSTTSPVRVLGDLLRARSESCMTVKPYQ</sequence>
<evidence type="ECO:0000313" key="2">
    <source>
        <dbReference type="Proteomes" id="UP000756710"/>
    </source>
</evidence>
<evidence type="ECO:0008006" key="3">
    <source>
        <dbReference type="Google" id="ProtNLM"/>
    </source>
</evidence>
<proteinExistence type="predicted"/>
<organism evidence="1 2">
    <name type="scientific">Streptomyces iranensis</name>
    <dbReference type="NCBI Taxonomy" id="576784"/>
    <lineage>
        <taxon>Bacteria</taxon>
        <taxon>Bacillati</taxon>
        <taxon>Actinomycetota</taxon>
        <taxon>Actinomycetes</taxon>
        <taxon>Kitasatosporales</taxon>
        <taxon>Streptomycetaceae</taxon>
        <taxon>Streptomyces</taxon>
        <taxon>Streptomyces violaceusniger group</taxon>
    </lineage>
</organism>
<comment type="caution">
    <text evidence="1">The sequence shown here is derived from an EMBL/GenBank/DDBJ whole genome shotgun (WGS) entry which is preliminary data.</text>
</comment>
<evidence type="ECO:0000313" key="1">
    <source>
        <dbReference type="EMBL" id="MBP2068747.1"/>
    </source>
</evidence>
<keyword evidence="2" id="KW-1185">Reference proteome</keyword>